<organism evidence="1 2">
    <name type="scientific">Schistosoma margrebowiei</name>
    <dbReference type="NCBI Taxonomy" id="48269"/>
    <lineage>
        <taxon>Eukaryota</taxon>
        <taxon>Metazoa</taxon>
        <taxon>Spiralia</taxon>
        <taxon>Lophotrochozoa</taxon>
        <taxon>Platyhelminthes</taxon>
        <taxon>Trematoda</taxon>
        <taxon>Digenea</taxon>
        <taxon>Strigeidida</taxon>
        <taxon>Schistosomatoidea</taxon>
        <taxon>Schistosomatidae</taxon>
        <taxon>Schistosoma</taxon>
    </lineage>
</organism>
<name>A0A3P8EA84_9TREM</name>
<dbReference type="EMBL" id="UZAI01018937">
    <property type="protein sequence ID" value="VDP41454.1"/>
    <property type="molecule type" value="Genomic_DNA"/>
</dbReference>
<protein>
    <submittedName>
        <fullName evidence="1">Uncharacterized protein</fullName>
    </submittedName>
</protein>
<dbReference type="Proteomes" id="UP000277204">
    <property type="component" value="Unassembled WGS sequence"/>
</dbReference>
<evidence type="ECO:0000313" key="1">
    <source>
        <dbReference type="EMBL" id="VDP41454.1"/>
    </source>
</evidence>
<gene>
    <name evidence="1" type="ORF">SMRZ_LOCUS21983</name>
</gene>
<accession>A0A3P8EA84</accession>
<reference evidence="1 2" key="1">
    <citation type="submission" date="2018-11" db="EMBL/GenBank/DDBJ databases">
        <authorList>
            <consortium name="Pathogen Informatics"/>
        </authorList>
    </citation>
    <scope>NUCLEOTIDE SEQUENCE [LARGE SCALE GENOMIC DNA]</scope>
    <source>
        <strain evidence="1 2">Zambia</strain>
    </source>
</reference>
<sequence>MVSAEISARIQKTRLAFANLRHLCRRQDIRLSIIGRVYCAAVRFVLFYGCKP</sequence>
<evidence type="ECO:0000313" key="2">
    <source>
        <dbReference type="Proteomes" id="UP000277204"/>
    </source>
</evidence>
<dbReference type="AlphaFoldDB" id="A0A3P8EA84"/>
<keyword evidence="2" id="KW-1185">Reference proteome</keyword>
<proteinExistence type="predicted"/>